<gene>
    <name evidence="5" type="ORF">EUU23_06230</name>
</gene>
<evidence type="ECO:0000256" key="3">
    <source>
        <dbReference type="PIRSR" id="PIRSR029775-1"/>
    </source>
</evidence>
<name>A0A6I4LWA6_9SPHN</name>
<protein>
    <recommendedName>
        <fullName evidence="1">chorismate mutase</fullName>
        <ecNumber evidence="1">5.4.99.5</ecNumber>
    </recommendedName>
</protein>
<dbReference type="RefSeq" id="WP_160353185.1">
    <property type="nucleotide sequence ID" value="NZ_SDWJ01000001.1"/>
</dbReference>
<dbReference type="PANTHER" id="PTHR38041">
    <property type="entry name" value="CHORISMATE MUTASE"/>
    <property type="match status" value="1"/>
</dbReference>
<dbReference type="OrthoDB" id="514491at2"/>
<reference evidence="5 6" key="1">
    <citation type="submission" date="2019-01" db="EMBL/GenBank/DDBJ databases">
        <title>Sphingorhabdus lacus sp.nov., isolated from an oligotrophic freshwater lake.</title>
        <authorList>
            <person name="Park M."/>
        </authorList>
    </citation>
    <scope>NUCLEOTIDE SEQUENCE [LARGE SCALE GENOMIC DNA]</scope>
    <source>
        <strain evidence="5 6">IMCC26285</strain>
    </source>
</reference>
<proteinExistence type="predicted"/>
<keyword evidence="2" id="KW-0413">Isomerase</keyword>
<keyword evidence="6" id="KW-1185">Reference proteome</keyword>
<dbReference type="EC" id="5.4.99.5" evidence="1"/>
<dbReference type="InterPro" id="IPR008241">
    <property type="entry name" value="Isochorismate_pyruvate-lyase"/>
</dbReference>
<dbReference type="PROSITE" id="PS51168">
    <property type="entry name" value="CHORISMATE_MUT_2"/>
    <property type="match status" value="1"/>
</dbReference>
<dbReference type="InterPro" id="IPR051331">
    <property type="entry name" value="Chorismate_mutase-related"/>
</dbReference>
<feature type="domain" description="Chorismate mutase" evidence="4">
    <location>
        <begin position="10"/>
        <end position="100"/>
    </location>
</feature>
<dbReference type="InterPro" id="IPR002701">
    <property type="entry name" value="CM_II_prokaryot"/>
</dbReference>
<feature type="binding site" evidence="3">
    <location>
        <position position="37"/>
    </location>
    <ligand>
        <name>substrate</name>
    </ligand>
</feature>
<evidence type="ECO:0000313" key="6">
    <source>
        <dbReference type="Proteomes" id="UP000471147"/>
    </source>
</evidence>
<dbReference type="GO" id="GO:0004106">
    <property type="term" value="F:chorismate mutase activity"/>
    <property type="evidence" value="ECO:0007669"/>
    <property type="project" value="UniProtKB-EC"/>
</dbReference>
<dbReference type="PIRSF" id="PIRSF029775">
    <property type="entry name" value="Isochor_pyr_lyas"/>
    <property type="match status" value="1"/>
</dbReference>
<dbReference type="Gene3D" id="1.20.59.10">
    <property type="entry name" value="Chorismate mutase"/>
    <property type="match status" value="1"/>
</dbReference>
<dbReference type="InterPro" id="IPR036979">
    <property type="entry name" value="CM_dom_sf"/>
</dbReference>
<dbReference type="GO" id="GO:0016835">
    <property type="term" value="F:carbon-oxygen lyase activity"/>
    <property type="evidence" value="ECO:0007669"/>
    <property type="project" value="InterPro"/>
</dbReference>
<dbReference type="InterPro" id="IPR036263">
    <property type="entry name" value="Chorismate_II_sf"/>
</dbReference>
<comment type="caution">
    <text evidence="5">The sequence shown here is derived from an EMBL/GenBank/DDBJ whole genome shotgun (WGS) entry which is preliminary data.</text>
</comment>
<dbReference type="Pfam" id="PF01817">
    <property type="entry name" value="CM_2"/>
    <property type="match status" value="1"/>
</dbReference>
<evidence type="ECO:0000256" key="2">
    <source>
        <dbReference type="ARBA" id="ARBA00023235"/>
    </source>
</evidence>
<sequence length="106" mass="11932">MSKNADPIDPQNCTSMADVRAGVDAIDVQLVALLAKRFGYMDAAARIKIDRNAVRDEARKLEVLANVERHAMAMGLDPARICRIWDELVEQSIAYELQKWDDSRSN</sequence>
<organism evidence="5 6">
    <name type="scientific">Sphingorhabdus profundilacus</name>
    <dbReference type="NCBI Taxonomy" id="2509718"/>
    <lineage>
        <taxon>Bacteria</taxon>
        <taxon>Pseudomonadati</taxon>
        <taxon>Pseudomonadota</taxon>
        <taxon>Alphaproteobacteria</taxon>
        <taxon>Sphingomonadales</taxon>
        <taxon>Sphingomonadaceae</taxon>
        <taxon>Sphingorhabdus</taxon>
    </lineage>
</organism>
<dbReference type="SMART" id="SM00830">
    <property type="entry name" value="CM_2"/>
    <property type="match status" value="1"/>
</dbReference>
<evidence type="ECO:0000259" key="4">
    <source>
        <dbReference type="PROSITE" id="PS51168"/>
    </source>
</evidence>
<dbReference type="EMBL" id="SDWJ01000001">
    <property type="protein sequence ID" value="MVZ97301.1"/>
    <property type="molecule type" value="Genomic_DNA"/>
</dbReference>
<feature type="binding site" evidence="3">
    <location>
        <position position="96"/>
    </location>
    <ligand>
        <name>substrate</name>
    </ligand>
</feature>
<evidence type="ECO:0000256" key="1">
    <source>
        <dbReference type="ARBA" id="ARBA00012404"/>
    </source>
</evidence>
<feature type="binding site" evidence="3">
    <location>
        <position position="48"/>
    </location>
    <ligand>
        <name>substrate</name>
    </ligand>
</feature>
<dbReference type="AlphaFoldDB" id="A0A6I4LWA6"/>
<dbReference type="Proteomes" id="UP000471147">
    <property type="component" value="Unassembled WGS sequence"/>
</dbReference>
<dbReference type="PANTHER" id="PTHR38041:SF1">
    <property type="entry name" value="CHORISMATE MUTASE"/>
    <property type="match status" value="1"/>
</dbReference>
<feature type="binding site" evidence="3">
    <location>
        <position position="20"/>
    </location>
    <ligand>
        <name>substrate</name>
    </ligand>
</feature>
<dbReference type="GO" id="GO:0009697">
    <property type="term" value="P:salicylic acid biosynthetic process"/>
    <property type="evidence" value="ECO:0007669"/>
    <property type="project" value="InterPro"/>
</dbReference>
<dbReference type="GO" id="GO:0046417">
    <property type="term" value="P:chorismate metabolic process"/>
    <property type="evidence" value="ECO:0007669"/>
    <property type="project" value="InterPro"/>
</dbReference>
<dbReference type="SUPFAM" id="SSF48600">
    <property type="entry name" value="Chorismate mutase II"/>
    <property type="match status" value="1"/>
</dbReference>
<accession>A0A6I4LWA6</accession>
<evidence type="ECO:0000313" key="5">
    <source>
        <dbReference type="EMBL" id="MVZ97301.1"/>
    </source>
</evidence>